<gene>
    <name evidence="1" type="ORF">SDC9_37000</name>
</gene>
<sequence>MENAIAQFTYLPSSKAERETFVQMCVDEITSGVRNPLEFEVMLKNLEETISAIRKRPEVKEVVLEEAEKYPEKTISFRGVKITKASKTTFYFNECGDSVYDDLSAKLAEMKEKVKERETFLKTIKPGMEIPDVNTGEIIRPPQTATTSYLTISLP</sequence>
<accession>A0A644VJV1</accession>
<name>A0A644VJV1_9ZZZZ</name>
<comment type="caution">
    <text evidence="1">The sequence shown here is derived from an EMBL/GenBank/DDBJ whole genome shotgun (WGS) entry which is preliminary data.</text>
</comment>
<dbReference type="AlphaFoldDB" id="A0A644VJV1"/>
<proteinExistence type="predicted"/>
<organism evidence="1">
    <name type="scientific">bioreactor metagenome</name>
    <dbReference type="NCBI Taxonomy" id="1076179"/>
    <lineage>
        <taxon>unclassified sequences</taxon>
        <taxon>metagenomes</taxon>
        <taxon>ecological metagenomes</taxon>
    </lineage>
</organism>
<evidence type="ECO:0000313" key="1">
    <source>
        <dbReference type="EMBL" id="MPL90942.1"/>
    </source>
</evidence>
<dbReference type="EMBL" id="VSSQ01000316">
    <property type="protein sequence ID" value="MPL90942.1"/>
    <property type="molecule type" value="Genomic_DNA"/>
</dbReference>
<protein>
    <submittedName>
        <fullName evidence="1">Uncharacterized protein</fullName>
    </submittedName>
</protein>
<reference evidence="1" key="1">
    <citation type="submission" date="2019-08" db="EMBL/GenBank/DDBJ databases">
        <authorList>
            <person name="Kucharzyk K."/>
            <person name="Murdoch R.W."/>
            <person name="Higgins S."/>
            <person name="Loffler F."/>
        </authorList>
    </citation>
    <scope>NUCLEOTIDE SEQUENCE</scope>
</reference>